<feature type="compositionally biased region" description="Polar residues" evidence="1">
    <location>
        <begin position="1240"/>
        <end position="1250"/>
    </location>
</feature>
<feature type="region of interest" description="Disordered" evidence="1">
    <location>
        <begin position="1462"/>
        <end position="1496"/>
    </location>
</feature>
<feature type="region of interest" description="Disordered" evidence="1">
    <location>
        <begin position="884"/>
        <end position="916"/>
    </location>
</feature>
<reference evidence="2 3" key="1">
    <citation type="submission" date="2019-01" db="EMBL/GenBank/DDBJ databases">
        <title>Nuclear Genome Assembly of the Microalgal Biofuel strain Nannochloropsis salina CCMP1776.</title>
        <authorList>
            <person name="Hovde B."/>
        </authorList>
    </citation>
    <scope>NUCLEOTIDE SEQUENCE [LARGE SCALE GENOMIC DNA]</scope>
    <source>
        <strain evidence="2 3">CCMP1776</strain>
    </source>
</reference>
<evidence type="ECO:0000256" key="1">
    <source>
        <dbReference type="SAM" id="MobiDB-lite"/>
    </source>
</evidence>
<proteinExistence type="predicted"/>
<feature type="compositionally biased region" description="Basic residues" evidence="1">
    <location>
        <begin position="1484"/>
        <end position="1496"/>
    </location>
</feature>
<sequence>MPVAGSSPDEEGKVDTLEREDHDDMFLSTVAEYDHDVSMPALMIEEDFNSAMEHQFLQAHRKSLEARSTLTGRGRRSGEVQYADANSHDALLLFALFRPNPLRWWCLEAARANFFLDNADLRRLSASPESKTRRPVFSEPCPSDVDDFRYECGGLQGPLFPEVRLLEAALEKHGRAGFLRRRIEADALMQQVTQAPGQPPWGALGLRERLCRARLDHWARIKGIAHCSSDLVHLKEERWWTLPAALEGFRLSLSDVEEMPHRRDTRPEHQAHDFGVLLREKDVVALARKRHKGRYTEMRRKARRRGLWVECVKERYREALLRELEERGGWGEDPDWDWWVVDSLPCALGWHQTTTDEYNASRSLSSVSDLVGLKWVTREMARELFNLSTAELSLLPRLPGLLPQSTGPAGDLFNEHDLQVLANACAGRGLPYALRRKGLDARALREIARETVERRESLRGEAEEEGIAGEGEQWPDTYVRVMLCLEDGDGETSGDRRGGGAVSAAEWLRRAVRRHGGVPAFLRHRASLETAMGELEERRFVLGRLQTLAGEGGEGGREQEMEEDGEWEDGEREDGEREDGEEPLYISEPVFVRHLFPAAKARARWFSQEAVEVNFLLTPQQLADTAESEQIRRLRYKRFYYREDAVRQTAESVHGAATFQRLRLAAMTQYESSLCEEILKRWRGSRGGGRAMGRGGDERLPEWASVEADEGGLWHRITLIKELGRGQYFDTTGEIGQVGWRGGLWEEWRVAGQQGRAGEVEAGNENDPENRIRAPNRLLAALGAHRLLSNLVAAEEKQEVGPLPMLCVQTSSSRAPSPECLAVRAGADFRTVTDGLGDVLLLPDLRNFVSRVEPAASRQDILDIVEGAATAAYAAGRMAALKPPVPRTGVSTGKRKRSVECKQGHEDEEENIANGSTAAGLVGSDVATEKLTVAEALKLMPWPLSVPLKSNALPLGSLSLTLEQALAPLVSMLESHFLQMSVNGEADVSSPRVPCLPGGVELALKGETGTKTAFVLIHPLLAEELLSIFTEETARKMLTGELQGGSLLSSIGDSLQSGNMRGTPGIIAASVTRQGGNGKKTSKSTLVHGLMTSLKSLGESRAYALNRRLVTAEPILAAVRAPPFGERSSSHGAGRDFVTMPAVESFVSVERTPREDPYQMRHRFGCGTGPCLDSTSCRVCNLCLPRHCGCELTKGALPNQMAPRVAKEQAFFSKSLLQQEREWRDEQQQQQYNGGGKDLSSVNGSKTCGGNQKEAADVPRKIRGTVPFSIFPDLRREENLRRGSDGRTLRRIGQAVVEDAVERECNKHSPRSPLPLRELLLFLRERAAQKVILSIKNKADMLQMATVEGHKTNEHDEQKIDDNDPTVVVGQLDESALIAVGVIVEEAVESMVQNILERALAEDWNRLYRGIREATEEDVRETLHTHLRQQGSGVESTELTEMLITSSARKDEEENMHWAIFGHSRHEEKQERKDINKKVEREMKRFRRNASKNKER</sequence>
<comment type="caution">
    <text evidence="2">The sequence shown here is derived from an EMBL/GenBank/DDBJ whole genome shotgun (WGS) entry which is preliminary data.</text>
</comment>
<keyword evidence="3" id="KW-1185">Reference proteome</keyword>
<evidence type="ECO:0000313" key="2">
    <source>
        <dbReference type="EMBL" id="TFJ86532.1"/>
    </source>
</evidence>
<feature type="compositionally biased region" description="Basic and acidic residues" evidence="1">
    <location>
        <begin position="1464"/>
        <end position="1483"/>
    </location>
</feature>
<protein>
    <submittedName>
        <fullName evidence="2">Uncharacterized protein</fullName>
    </submittedName>
</protein>
<feature type="compositionally biased region" description="Acidic residues" evidence="1">
    <location>
        <begin position="560"/>
        <end position="582"/>
    </location>
</feature>
<name>A0A4D9D4P4_9STRA</name>
<dbReference type="OrthoDB" id="10367236at2759"/>
<dbReference type="Proteomes" id="UP000355283">
    <property type="component" value="Unassembled WGS sequence"/>
</dbReference>
<gene>
    <name evidence="2" type="ORF">NSK_002189</name>
</gene>
<organism evidence="2 3">
    <name type="scientific">Nannochloropsis salina CCMP1776</name>
    <dbReference type="NCBI Taxonomy" id="1027361"/>
    <lineage>
        <taxon>Eukaryota</taxon>
        <taxon>Sar</taxon>
        <taxon>Stramenopiles</taxon>
        <taxon>Ochrophyta</taxon>
        <taxon>Eustigmatophyceae</taxon>
        <taxon>Eustigmatales</taxon>
        <taxon>Monodopsidaceae</taxon>
        <taxon>Microchloropsis</taxon>
        <taxon>Microchloropsis salina</taxon>
    </lineage>
</organism>
<feature type="region of interest" description="Disordered" evidence="1">
    <location>
        <begin position="1222"/>
        <end position="1256"/>
    </location>
</feature>
<feature type="region of interest" description="Disordered" evidence="1">
    <location>
        <begin position="549"/>
        <end position="582"/>
    </location>
</feature>
<dbReference type="EMBL" id="SDOX01000008">
    <property type="protein sequence ID" value="TFJ86532.1"/>
    <property type="molecule type" value="Genomic_DNA"/>
</dbReference>
<evidence type="ECO:0000313" key="3">
    <source>
        <dbReference type="Proteomes" id="UP000355283"/>
    </source>
</evidence>
<accession>A0A4D9D4P4</accession>